<dbReference type="GO" id="GO:0005524">
    <property type="term" value="F:ATP binding"/>
    <property type="evidence" value="ECO:0007669"/>
    <property type="project" value="UniProtKB-KW"/>
</dbReference>
<gene>
    <name evidence="5" type="ORF">H6G03_34675</name>
</gene>
<evidence type="ECO:0000256" key="3">
    <source>
        <dbReference type="SAM" id="Phobius"/>
    </source>
</evidence>
<dbReference type="PROSITE" id="PS50011">
    <property type="entry name" value="PROTEIN_KINASE_DOM"/>
    <property type="match status" value="1"/>
</dbReference>
<feature type="domain" description="Protein kinase" evidence="4">
    <location>
        <begin position="12"/>
        <end position="268"/>
    </location>
</feature>
<accession>A0A926VNL0</accession>
<reference evidence="5" key="2">
    <citation type="submission" date="2020-08" db="EMBL/GenBank/DDBJ databases">
        <authorList>
            <person name="Chen M."/>
            <person name="Teng W."/>
            <person name="Zhao L."/>
            <person name="Hu C."/>
            <person name="Zhou Y."/>
            <person name="Han B."/>
            <person name="Song L."/>
            <person name="Shu W."/>
        </authorList>
    </citation>
    <scope>NUCLEOTIDE SEQUENCE</scope>
    <source>
        <strain evidence="5">FACHB-1375</strain>
    </source>
</reference>
<keyword evidence="1" id="KW-0547">Nucleotide-binding</keyword>
<keyword evidence="3" id="KW-1133">Transmembrane helix</keyword>
<keyword evidence="3" id="KW-0472">Membrane</keyword>
<evidence type="ECO:0000313" key="6">
    <source>
        <dbReference type="Proteomes" id="UP000641646"/>
    </source>
</evidence>
<proteinExistence type="predicted"/>
<dbReference type="CDD" id="cd14014">
    <property type="entry name" value="STKc_PknB_like"/>
    <property type="match status" value="1"/>
</dbReference>
<dbReference type="PANTHER" id="PTHR24363:SF7">
    <property type="entry name" value="SERINE_THREONINE-PROTEIN KINASE-LIKE PROTEIN E"/>
    <property type="match status" value="1"/>
</dbReference>
<evidence type="ECO:0000259" key="4">
    <source>
        <dbReference type="PROSITE" id="PS50011"/>
    </source>
</evidence>
<comment type="caution">
    <text evidence="5">The sequence shown here is derived from an EMBL/GenBank/DDBJ whole genome shotgun (WGS) entry which is preliminary data.</text>
</comment>
<dbReference type="GO" id="GO:0004674">
    <property type="term" value="F:protein serine/threonine kinase activity"/>
    <property type="evidence" value="ECO:0007669"/>
    <property type="project" value="UniProtKB-KW"/>
</dbReference>
<evidence type="ECO:0000256" key="2">
    <source>
        <dbReference type="ARBA" id="ARBA00022840"/>
    </source>
</evidence>
<keyword evidence="6" id="KW-1185">Reference proteome</keyword>
<protein>
    <submittedName>
        <fullName evidence="5">Serine/threonine protein kinase</fullName>
    </submittedName>
</protein>
<name>A0A926VNL0_9CYAN</name>
<keyword evidence="5" id="KW-0418">Kinase</keyword>
<dbReference type="SUPFAM" id="SSF56112">
    <property type="entry name" value="Protein kinase-like (PK-like)"/>
    <property type="match status" value="1"/>
</dbReference>
<evidence type="ECO:0000256" key="1">
    <source>
        <dbReference type="ARBA" id="ARBA00022741"/>
    </source>
</evidence>
<dbReference type="InterPro" id="IPR000719">
    <property type="entry name" value="Prot_kinase_dom"/>
</dbReference>
<sequence length="395" mass="45002">MLESGQILQGRYQLKQKLGKNAGRQTWLAEDLATETKEKVVVKLLAFGGEVQWDDLKLFEREAQVLKQLDHPRIPKYRDYFHIDDRTLWFGLVQEYIPGASLKELLSQGRKFTKKEIHKITVSVLNILFYLHDKNPPVLHRDIKPSNLIWGEDEYIYLVDFGAVQDRAATEGATFTVVGTYGYAPMEQFGGRAVPASDLYALGATLIHLLTGIPPADLPQKNLQIQFADKVNLSPHLASWLMKMTEPALERRFSNVREALENLKQINLKGEARGNELLKQTSDLNNSGQGRLLDSSVPVPDEIKGWNWGAFLLPWIWPLTNNVWIGLLCWIPQIGWLMAIALGARGNEWAWKSKKWRSIEHFKAHQRGWAIAGLFIGIPTAWIYLVFLAMILGLR</sequence>
<dbReference type="Proteomes" id="UP000641646">
    <property type="component" value="Unassembled WGS sequence"/>
</dbReference>
<evidence type="ECO:0000313" key="5">
    <source>
        <dbReference type="EMBL" id="MBD2186147.1"/>
    </source>
</evidence>
<dbReference type="PANTHER" id="PTHR24363">
    <property type="entry name" value="SERINE/THREONINE PROTEIN KINASE"/>
    <property type="match status" value="1"/>
</dbReference>
<dbReference type="Gene3D" id="1.10.510.10">
    <property type="entry name" value="Transferase(Phosphotransferase) domain 1"/>
    <property type="match status" value="1"/>
</dbReference>
<dbReference type="SMART" id="SM00220">
    <property type="entry name" value="S_TKc"/>
    <property type="match status" value="1"/>
</dbReference>
<reference evidence="5" key="1">
    <citation type="journal article" date="2015" name="ISME J.">
        <title>Draft Genome Sequence of Streptomyces incarnatus NRRL8089, which Produces the Nucleoside Antibiotic Sinefungin.</title>
        <authorList>
            <person name="Oshima K."/>
            <person name="Hattori M."/>
            <person name="Shimizu H."/>
            <person name="Fukuda K."/>
            <person name="Nemoto M."/>
            <person name="Inagaki K."/>
            <person name="Tamura T."/>
        </authorList>
    </citation>
    <scope>NUCLEOTIDE SEQUENCE</scope>
    <source>
        <strain evidence="5">FACHB-1375</strain>
    </source>
</reference>
<dbReference type="EMBL" id="JACJPW010000170">
    <property type="protein sequence ID" value="MBD2186147.1"/>
    <property type="molecule type" value="Genomic_DNA"/>
</dbReference>
<dbReference type="Pfam" id="PF00069">
    <property type="entry name" value="Pkinase"/>
    <property type="match status" value="1"/>
</dbReference>
<dbReference type="AlphaFoldDB" id="A0A926VNL0"/>
<feature type="transmembrane region" description="Helical" evidence="3">
    <location>
        <begin position="368"/>
        <end position="392"/>
    </location>
</feature>
<dbReference type="InterPro" id="IPR011009">
    <property type="entry name" value="Kinase-like_dom_sf"/>
</dbReference>
<organism evidence="5 6">
    <name type="scientific">Aerosakkonema funiforme FACHB-1375</name>
    <dbReference type="NCBI Taxonomy" id="2949571"/>
    <lineage>
        <taxon>Bacteria</taxon>
        <taxon>Bacillati</taxon>
        <taxon>Cyanobacteriota</taxon>
        <taxon>Cyanophyceae</taxon>
        <taxon>Oscillatoriophycideae</taxon>
        <taxon>Aerosakkonematales</taxon>
        <taxon>Aerosakkonemataceae</taxon>
        <taxon>Aerosakkonema</taxon>
    </lineage>
</organism>
<keyword evidence="5" id="KW-0723">Serine/threonine-protein kinase</keyword>
<keyword evidence="3" id="KW-0812">Transmembrane</keyword>
<keyword evidence="5" id="KW-0808">Transferase</keyword>
<feature type="transmembrane region" description="Helical" evidence="3">
    <location>
        <begin position="323"/>
        <end position="347"/>
    </location>
</feature>
<keyword evidence="2" id="KW-0067">ATP-binding</keyword>